<name>A0AAN8IEC6_TRICO</name>
<dbReference type="PANTHER" id="PTHR45815">
    <property type="entry name" value="PROTEIN DISULFIDE-ISOMERASE A6"/>
    <property type="match status" value="1"/>
</dbReference>
<feature type="region of interest" description="Disordered" evidence="1">
    <location>
        <begin position="24"/>
        <end position="43"/>
    </location>
</feature>
<gene>
    <name evidence="2" type="ORF">GCK32_006347</name>
</gene>
<proteinExistence type="predicted"/>
<organism evidence="2 3">
    <name type="scientific">Trichostrongylus colubriformis</name>
    <name type="common">Black scour worm</name>
    <dbReference type="NCBI Taxonomy" id="6319"/>
    <lineage>
        <taxon>Eukaryota</taxon>
        <taxon>Metazoa</taxon>
        <taxon>Ecdysozoa</taxon>
        <taxon>Nematoda</taxon>
        <taxon>Chromadorea</taxon>
        <taxon>Rhabditida</taxon>
        <taxon>Rhabditina</taxon>
        <taxon>Rhabditomorpha</taxon>
        <taxon>Strongyloidea</taxon>
        <taxon>Trichostrongylidae</taxon>
        <taxon>Trichostrongylus</taxon>
    </lineage>
</organism>
<reference evidence="2 3" key="1">
    <citation type="submission" date="2019-10" db="EMBL/GenBank/DDBJ databases">
        <title>Assembly and Annotation for the nematode Trichostrongylus colubriformis.</title>
        <authorList>
            <person name="Martin J."/>
        </authorList>
    </citation>
    <scope>NUCLEOTIDE SEQUENCE [LARGE SCALE GENOMIC DNA]</scope>
    <source>
        <strain evidence="2">G859</strain>
        <tissue evidence="2">Whole worm</tissue>
    </source>
</reference>
<sequence length="166" mass="18555">MVCDATEQWSDTIKRLLKDLSEQSREPYASAANKKSKAKPDRKAMHMYTKALNESVTVDKEDLSARFGKPSPHVVVQATDSKVAEEQCNGKQLYIHAFLPHILDCQAKCRNKFLDILRGLGHLFKKNGWGWIWVEGGSQSDLEKALGVGGFGYPAMVALNYSKVKL</sequence>
<evidence type="ECO:0000256" key="1">
    <source>
        <dbReference type="SAM" id="MobiDB-lite"/>
    </source>
</evidence>
<dbReference type="Proteomes" id="UP001331761">
    <property type="component" value="Unassembled WGS sequence"/>
</dbReference>
<evidence type="ECO:0000313" key="3">
    <source>
        <dbReference type="Proteomes" id="UP001331761"/>
    </source>
</evidence>
<evidence type="ECO:0000313" key="2">
    <source>
        <dbReference type="EMBL" id="KAK5965942.1"/>
    </source>
</evidence>
<dbReference type="GO" id="GO:0034976">
    <property type="term" value="P:response to endoplasmic reticulum stress"/>
    <property type="evidence" value="ECO:0007669"/>
    <property type="project" value="TreeGrafter"/>
</dbReference>
<dbReference type="GO" id="GO:0005788">
    <property type="term" value="C:endoplasmic reticulum lumen"/>
    <property type="evidence" value="ECO:0007669"/>
    <property type="project" value="TreeGrafter"/>
</dbReference>
<protein>
    <submittedName>
        <fullName evidence="2">Uncharacterized protein</fullName>
    </submittedName>
</protein>
<dbReference type="EMBL" id="WIXE01024070">
    <property type="protein sequence ID" value="KAK5965942.1"/>
    <property type="molecule type" value="Genomic_DNA"/>
</dbReference>
<dbReference type="PANTHER" id="PTHR45815:SF3">
    <property type="entry name" value="PROTEIN DISULFIDE-ISOMERASE A6"/>
    <property type="match status" value="1"/>
</dbReference>
<dbReference type="AlphaFoldDB" id="A0AAN8IEC6"/>
<keyword evidence="3" id="KW-1185">Reference proteome</keyword>
<accession>A0AAN8IEC6</accession>
<dbReference type="GO" id="GO:0015035">
    <property type="term" value="F:protein-disulfide reductase activity"/>
    <property type="evidence" value="ECO:0007669"/>
    <property type="project" value="TreeGrafter"/>
</dbReference>
<comment type="caution">
    <text evidence="2">The sequence shown here is derived from an EMBL/GenBank/DDBJ whole genome shotgun (WGS) entry which is preliminary data.</text>
</comment>